<keyword evidence="2" id="KW-1185">Reference proteome</keyword>
<evidence type="ECO:0000313" key="1">
    <source>
        <dbReference type="EMBL" id="VDM27970.1"/>
    </source>
</evidence>
<name>A0A183U1K8_TOXCA</name>
<accession>A0A183U1K8</accession>
<dbReference type="Proteomes" id="UP000050794">
    <property type="component" value="Unassembled WGS sequence"/>
</dbReference>
<reference evidence="3" key="1">
    <citation type="submission" date="2016-06" db="UniProtKB">
        <authorList>
            <consortium name="WormBaseParasite"/>
        </authorList>
    </citation>
    <scope>IDENTIFICATION</scope>
</reference>
<evidence type="ECO:0000313" key="2">
    <source>
        <dbReference type="Proteomes" id="UP000050794"/>
    </source>
</evidence>
<dbReference type="EMBL" id="UYWY01002336">
    <property type="protein sequence ID" value="VDM27970.1"/>
    <property type="molecule type" value="Genomic_DNA"/>
</dbReference>
<gene>
    <name evidence="1" type="ORF">TCNE_LOCUS2378</name>
</gene>
<protein>
    <submittedName>
        <fullName evidence="1 3">Uncharacterized protein</fullName>
    </submittedName>
</protein>
<reference evidence="1 2" key="2">
    <citation type="submission" date="2018-11" db="EMBL/GenBank/DDBJ databases">
        <authorList>
            <consortium name="Pathogen Informatics"/>
        </authorList>
    </citation>
    <scope>NUCLEOTIDE SEQUENCE [LARGE SCALE GENOMIC DNA]</scope>
</reference>
<proteinExistence type="predicted"/>
<dbReference type="WBParaSite" id="TCNE_0000237801-mRNA-1">
    <property type="protein sequence ID" value="TCNE_0000237801-mRNA-1"/>
    <property type="gene ID" value="TCNE_0000237801"/>
</dbReference>
<dbReference type="AlphaFoldDB" id="A0A183U1K8"/>
<evidence type="ECO:0000313" key="3">
    <source>
        <dbReference type="WBParaSite" id="TCNE_0000237801-mRNA-1"/>
    </source>
</evidence>
<sequence>MAAFTRLHCEWNAAVGGADAFTERGDVSIGKQGAEFCPKANLVSAFSKFESRLQNEVIFAALQLIAILKTASADAHDYSNDRARLKRIAAKSQNEQAILLASKVVLTVFTDEHYRGSDGSLMTFKKTRYSPELPMRRKRHAAATNLNSSDTTEREQRRSYFLGLECNTLMHACNIHRHLFLPPRPVSHISNHLLSSRN</sequence>
<organism evidence="2 3">
    <name type="scientific">Toxocara canis</name>
    <name type="common">Canine roundworm</name>
    <dbReference type="NCBI Taxonomy" id="6265"/>
    <lineage>
        <taxon>Eukaryota</taxon>
        <taxon>Metazoa</taxon>
        <taxon>Ecdysozoa</taxon>
        <taxon>Nematoda</taxon>
        <taxon>Chromadorea</taxon>
        <taxon>Rhabditida</taxon>
        <taxon>Spirurina</taxon>
        <taxon>Ascaridomorpha</taxon>
        <taxon>Ascaridoidea</taxon>
        <taxon>Toxocaridae</taxon>
        <taxon>Toxocara</taxon>
    </lineage>
</organism>